<proteinExistence type="predicted"/>
<reference evidence="2" key="1">
    <citation type="submission" date="2021-06" db="EMBL/GenBank/DDBJ databases">
        <authorList>
            <person name="Kallberg Y."/>
            <person name="Tangrot J."/>
            <person name="Rosling A."/>
        </authorList>
    </citation>
    <scope>NUCLEOTIDE SEQUENCE</scope>
    <source>
        <strain evidence="2">IA702</strain>
    </source>
</reference>
<evidence type="ECO:0000256" key="1">
    <source>
        <dbReference type="SAM" id="MobiDB-lite"/>
    </source>
</evidence>
<organism evidence="2 3">
    <name type="scientific">Paraglomus occultum</name>
    <dbReference type="NCBI Taxonomy" id="144539"/>
    <lineage>
        <taxon>Eukaryota</taxon>
        <taxon>Fungi</taxon>
        <taxon>Fungi incertae sedis</taxon>
        <taxon>Mucoromycota</taxon>
        <taxon>Glomeromycotina</taxon>
        <taxon>Glomeromycetes</taxon>
        <taxon>Paraglomerales</taxon>
        <taxon>Paraglomeraceae</taxon>
        <taxon>Paraglomus</taxon>
    </lineage>
</organism>
<dbReference type="EMBL" id="CAJVPJ010000003">
    <property type="protein sequence ID" value="CAG8451554.1"/>
    <property type="molecule type" value="Genomic_DNA"/>
</dbReference>
<dbReference type="Proteomes" id="UP000789572">
    <property type="component" value="Unassembled WGS sequence"/>
</dbReference>
<dbReference type="AlphaFoldDB" id="A0A9N8VD79"/>
<dbReference type="OrthoDB" id="10434735at2759"/>
<evidence type="ECO:0000313" key="3">
    <source>
        <dbReference type="Proteomes" id="UP000789572"/>
    </source>
</evidence>
<protein>
    <submittedName>
        <fullName evidence="2">435_t:CDS:1</fullName>
    </submittedName>
</protein>
<feature type="region of interest" description="Disordered" evidence="1">
    <location>
        <begin position="1"/>
        <end position="72"/>
    </location>
</feature>
<name>A0A9N8VD79_9GLOM</name>
<feature type="compositionally biased region" description="Polar residues" evidence="1">
    <location>
        <begin position="1"/>
        <end position="68"/>
    </location>
</feature>
<sequence>MSSSPSQYAMPTPQPYTNSSITPTYPNATYAPAQQPSQPFSSTTPVNSQTAEKSGNSSDNGNRSTGYKGQTRRENNCATDICLYGTSEGMRVNVKELDVKLQSEHYAKGALDFIPSSRFEEVVLILIIIRDDKDTGTKRISEIGVSVFHMKNLILIMPGRRGNRIWLNRSY</sequence>
<accession>A0A9N8VD79</accession>
<keyword evidence="3" id="KW-1185">Reference proteome</keyword>
<gene>
    <name evidence="2" type="ORF">POCULU_LOCUS58</name>
</gene>
<evidence type="ECO:0000313" key="2">
    <source>
        <dbReference type="EMBL" id="CAG8451554.1"/>
    </source>
</evidence>
<comment type="caution">
    <text evidence="2">The sequence shown here is derived from an EMBL/GenBank/DDBJ whole genome shotgun (WGS) entry which is preliminary data.</text>
</comment>